<evidence type="ECO:0000313" key="2">
    <source>
        <dbReference type="Proteomes" id="UP000789860"/>
    </source>
</evidence>
<dbReference type="Proteomes" id="UP000789860">
    <property type="component" value="Unassembled WGS sequence"/>
</dbReference>
<name>A0ACA9NLH1_9GLOM</name>
<dbReference type="EMBL" id="CAJVPM010025613">
    <property type="protein sequence ID" value="CAG8658639.1"/>
    <property type="molecule type" value="Genomic_DNA"/>
</dbReference>
<sequence length="111" mass="12541">MDNNIEPENEENTGETNNSYININNNLGDSNRRITEEPNINEPLETTLSTTSIPQNMTEASEIPLYNNDTASRITSNIFPITYTSDTDINKYQESISRSQLSGSEFFRDAI</sequence>
<keyword evidence="2" id="KW-1185">Reference proteome</keyword>
<evidence type="ECO:0000313" key="1">
    <source>
        <dbReference type="EMBL" id="CAG8658639.1"/>
    </source>
</evidence>
<feature type="non-terminal residue" evidence="1">
    <location>
        <position position="111"/>
    </location>
</feature>
<organism evidence="1 2">
    <name type="scientific">Scutellospora calospora</name>
    <dbReference type="NCBI Taxonomy" id="85575"/>
    <lineage>
        <taxon>Eukaryota</taxon>
        <taxon>Fungi</taxon>
        <taxon>Fungi incertae sedis</taxon>
        <taxon>Mucoromycota</taxon>
        <taxon>Glomeromycotina</taxon>
        <taxon>Glomeromycetes</taxon>
        <taxon>Diversisporales</taxon>
        <taxon>Gigasporaceae</taxon>
        <taxon>Scutellospora</taxon>
    </lineage>
</organism>
<reference evidence="1" key="1">
    <citation type="submission" date="2021-06" db="EMBL/GenBank/DDBJ databases">
        <authorList>
            <person name="Kallberg Y."/>
            <person name="Tangrot J."/>
            <person name="Rosling A."/>
        </authorList>
    </citation>
    <scope>NUCLEOTIDE SEQUENCE</scope>
    <source>
        <strain evidence="1">AU212A</strain>
    </source>
</reference>
<gene>
    <name evidence="1" type="ORF">SCALOS_LOCUS8947</name>
</gene>
<protein>
    <submittedName>
        <fullName evidence="1">11576_t:CDS:1</fullName>
    </submittedName>
</protein>
<accession>A0ACA9NLH1</accession>
<feature type="non-terminal residue" evidence="1">
    <location>
        <position position="1"/>
    </location>
</feature>
<proteinExistence type="predicted"/>
<comment type="caution">
    <text evidence="1">The sequence shown here is derived from an EMBL/GenBank/DDBJ whole genome shotgun (WGS) entry which is preliminary data.</text>
</comment>